<dbReference type="AlphaFoldDB" id="A0A6G6IQZ0"/>
<proteinExistence type="predicted"/>
<evidence type="ECO:0000313" key="4">
    <source>
        <dbReference type="Proteomes" id="UP000501063"/>
    </source>
</evidence>
<keyword evidence="1" id="KW-0732">Signal</keyword>
<dbReference type="PANTHER" id="PTHR19308:SF14">
    <property type="entry name" value="START DOMAIN-CONTAINING PROTEIN"/>
    <property type="match status" value="1"/>
</dbReference>
<dbReference type="InterPro" id="IPR028347">
    <property type="entry name" value="START_dom_prot"/>
</dbReference>
<feature type="signal peptide" evidence="1">
    <location>
        <begin position="1"/>
        <end position="25"/>
    </location>
</feature>
<dbReference type="GO" id="GO:0008289">
    <property type="term" value="F:lipid binding"/>
    <property type="evidence" value="ECO:0007669"/>
    <property type="project" value="InterPro"/>
</dbReference>
<name>A0A6G6IQZ0_PSENT</name>
<dbReference type="InterPro" id="IPR023393">
    <property type="entry name" value="START-like_dom_sf"/>
</dbReference>
<dbReference type="InterPro" id="IPR002913">
    <property type="entry name" value="START_lipid-bd_dom"/>
</dbReference>
<reference evidence="3 4" key="1">
    <citation type="submission" date="2020-02" db="EMBL/GenBank/DDBJ databases">
        <title>Integrative conjugative elements (ICEs) and plasmids drive adaptation of Pseudomonas nitroreducens strain HBP1 to wastewater environment.</title>
        <authorList>
            <person name="Sentchilo V."/>
            <person name="Carraro N."/>
            <person name="Bertelli C."/>
            <person name="van der Meer J.R."/>
        </authorList>
    </citation>
    <scope>NUCLEOTIDE SEQUENCE [LARGE SCALE GENOMIC DNA]</scope>
    <source>
        <strain evidence="3 4">HBP1</strain>
    </source>
</reference>
<dbReference type="Gene3D" id="3.30.530.20">
    <property type="match status" value="1"/>
</dbReference>
<gene>
    <name evidence="3" type="ORF">G5B91_04440</name>
</gene>
<dbReference type="PANTHER" id="PTHR19308">
    <property type="entry name" value="PHOSPHATIDYLCHOLINE TRANSFER PROTEIN"/>
    <property type="match status" value="1"/>
</dbReference>
<feature type="domain" description="START" evidence="2">
    <location>
        <begin position="25"/>
        <end position="191"/>
    </location>
</feature>
<dbReference type="PIRSF" id="PIRSF039033">
    <property type="entry name" value="START_dom"/>
    <property type="match status" value="1"/>
</dbReference>
<evidence type="ECO:0000259" key="2">
    <source>
        <dbReference type="Pfam" id="PF01852"/>
    </source>
</evidence>
<dbReference type="CDD" id="cd08876">
    <property type="entry name" value="START_1"/>
    <property type="match status" value="1"/>
</dbReference>
<evidence type="ECO:0000256" key="1">
    <source>
        <dbReference type="SAM" id="SignalP"/>
    </source>
</evidence>
<protein>
    <submittedName>
        <fullName evidence="3">START domain-containing protein</fullName>
    </submittedName>
</protein>
<dbReference type="Pfam" id="PF01852">
    <property type="entry name" value="START"/>
    <property type="match status" value="1"/>
</dbReference>
<accession>A0A6G6IQZ0</accession>
<dbReference type="GO" id="GO:0005737">
    <property type="term" value="C:cytoplasm"/>
    <property type="evidence" value="ECO:0007669"/>
    <property type="project" value="UniProtKB-ARBA"/>
</dbReference>
<dbReference type="KEGG" id="pnt:G5B91_04440"/>
<sequence>MTRLSPLHVALLMAAPLLTCNPAWAQAQDWKLARNEDGVQVYLRDVPGSRYKSFRGVTLVKSDVATLGHLQENLRVSCAWLYACAQMRLLKYSDEAIWVYLDTKLPWPAAPRDLVLKVSTEETADGGMIRHLQAAPDYLPPVKDRIRVPNVSGTWQMVPKGPKLTEVTYEMRGEPGGSVPSWLANQFVVDAPFESLRMLRVVAEHQGVRDGGY</sequence>
<dbReference type="InterPro" id="IPR051213">
    <property type="entry name" value="START_lipid_transfer"/>
</dbReference>
<organism evidence="3 4">
    <name type="scientific">Pseudomonas nitroreducens</name>
    <dbReference type="NCBI Taxonomy" id="46680"/>
    <lineage>
        <taxon>Bacteria</taxon>
        <taxon>Pseudomonadati</taxon>
        <taxon>Pseudomonadota</taxon>
        <taxon>Gammaproteobacteria</taxon>
        <taxon>Pseudomonadales</taxon>
        <taxon>Pseudomonadaceae</taxon>
        <taxon>Pseudomonas</taxon>
    </lineage>
</organism>
<dbReference type="EMBL" id="CP049140">
    <property type="protein sequence ID" value="QIE85555.1"/>
    <property type="molecule type" value="Genomic_DNA"/>
</dbReference>
<evidence type="ECO:0000313" key="3">
    <source>
        <dbReference type="EMBL" id="QIE85555.1"/>
    </source>
</evidence>
<dbReference type="SUPFAM" id="SSF55961">
    <property type="entry name" value="Bet v1-like"/>
    <property type="match status" value="1"/>
</dbReference>
<dbReference type="Proteomes" id="UP000501063">
    <property type="component" value="Chromosome"/>
</dbReference>
<feature type="chain" id="PRO_5026030662" evidence="1">
    <location>
        <begin position="26"/>
        <end position="213"/>
    </location>
</feature>